<feature type="compositionally biased region" description="Low complexity" evidence="1">
    <location>
        <begin position="19"/>
        <end position="30"/>
    </location>
</feature>
<feature type="region of interest" description="Disordered" evidence="1">
    <location>
        <begin position="115"/>
        <end position="146"/>
    </location>
</feature>
<dbReference type="EMBL" id="VSWC01000054">
    <property type="protein sequence ID" value="KAA1100042.1"/>
    <property type="molecule type" value="Genomic_DNA"/>
</dbReference>
<feature type="region of interest" description="Disordered" evidence="1">
    <location>
        <begin position="1"/>
        <end position="30"/>
    </location>
</feature>
<dbReference type="Proteomes" id="UP000324748">
    <property type="component" value="Unassembled WGS sequence"/>
</dbReference>
<reference evidence="2 3" key="1">
    <citation type="submission" date="2019-05" db="EMBL/GenBank/DDBJ databases">
        <title>Emergence of the Ug99 lineage of the wheat stem rust pathogen through somatic hybridization.</title>
        <authorList>
            <person name="Li F."/>
            <person name="Upadhyaya N.M."/>
            <person name="Sperschneider J."/>
            <person name="Matny O."/>
            <person name="Nguyen-Phuc H."/>
            <person name="Mago R."/>
            <person name="Raley C."/>
            <person name="Miller M.E."/>
            <person name="Silverstein K.A.T."/>
            <person name="Henningsen E."/>
            <person name="Hirsch C.D."/>
            <person name="Visser B."/>
            <person name="Pretorius Z.A."/>
            <person name="Steffenson B.J."/>
            <person name="Schwessinger B."/>
            <person name="Dodds P.N."/>
            <person name="Figueroa M."/>
        </authorList>
    </citation>
    <scope>NUCLEOTIDE SEQUENCE [LARGE SCALE GENOMIC DNA]</scope>
    <source>
        <strain evidence="2">21-0</strain>
    </source>
</reference>
<evidence type="ECO:0000313" key="3">
    <source>
        <dbReference type="Proteomes" id="UP000324748"/>
    </source>
</evidence>
<comment type="caution">
    <text evidence="2">The sequence shown here is derived from an EMBL/GenBank/DDBJ whole genome shotgun (WGS) entry which is preliminary data.</text>
</comment>
<evidence type="ECO:0000313" key="2">
    <source>
        <dbReference type="EMBL" id="KAA1100042.1"/>
    </source>
</evidence>
<proteinExistence type="predicted"/>
<keyword evidence="3" id="KW-1185">Reference proteome</keyword>
<sequence>MHSQPSPKPPQQQIQAKLSSPSSSTATTSWSPIPPENYIIFHITTFAQSLIPIRKHLQHESYHNRRNLHPSIPQGPIYTSKEEITMTSIAELNKNGGQAGSAGRQDVVLELEPQVPHQEPPHPPPVYSLTKSSDYQVPQPQDTQRSFDSVDLEAQTVPHRHPHSHQAPAGLDEPEQNPDEKRSSLRLRGGCCCCDCLYDLLRCLLCCCIFEAICDMCC</sequence>
<feature type="compositionally biased region" description="Polar residues" evidence="1">
    <location>
        <begin position="129"/>
        <end position="146"/>
    </location>
</feature>
<protein>
    <submittedName>
        <fullName evidence="2">Uncharacterized protein</fullName>
    </submittedName>
</protein>
<dbReference type="OrthoDB" id="2515832at2759"/>
<dbReference type="AlphaFoldDB" id="A0A5B0PGS2"/>
<gene>
    <name evidence="2" type="ORF">PGT21_028306</name>
</gene>
<feature type="region of interest" description="Disordered" evidence="1">
    <location>
        <begin position="158"/>
        <end position="181"/>
    </location>
</feature>
<feature type="compositionally biased region" description="Pro residues" evidence="1">
    <location>
        <begin position="1"/>
        <end position="10"/>
    </location>
</feature>
<evidence type="ECO:0000256" key="1">
    <source>
        <dbReference type="SAM" id="MobiDB-lite"/>
    </source>
</evidence>
<organism evidence="2 3">
    <name type="scientific">Puccinia graminis f. sp. tritici</name>
    <dbReference type="NCBI Taxonomy" id="56615"/>
    <lineage>
        <taxon>Eukaryota</taxon>
        <taxon>Fungi</taxon>
        <taxon>Dikarya</taxon>
        <taxon>Basidiomycota</taxon>
        <taxon>Pucciniomycotina</taxon>
        <taxon>Pucciniomycetes</taxon>
        <taxon>Pucciniales</taxon>
        <taxon>Pucciniaceae</taxon>
        <taxon>Puccinia</taxon>
    </lineage>
</organism>
<accession>A0A5B0PGS2</accession>
<name>A0A5B0PGS2_PUCGR</name>